<sequence>MVGEKTFAVHWDDGSYIEYPNDHHDAIKKIRKKRAECNHE</sequence>
<reference evidence="2 4" key="2">
    <citation type="submission" date="2019-06" db="EMBL/GenBank/DDBJ databases">
        <title>Genome sequence analysis of &gt;100 Bacillus licheniformis strains suggests intrinsic resistance to this species.</title>
        <authorList>
            <person name="Wels M."/>
            <person name="Siezen R.J."/>
            <person name="Johansen E."/>
            <person name="Stuer-Lauridsen B."/>
            <person name="Bjerre K."/>
            <person name="Nielsen B.K.K."/>
        </authorList>
    </citation>
    <scope>NUCLEOTIDE SEQUENCE [LARGE SCALE GENOMIC DNA]</scope>
    <source>
        <strain evidence="2 4">BAC-15381</strain>
    </source>
</reference>
<dbReference type="EMBL" id="LKPO01000026">
    <property type="protein sequence ID" value="OLF87880.1"/>
    <property type="molecule type" value="Genomic_DNA"/>
</dbReference>
<dbReference type="EMBL" id="NILF01000021">
    <property type="protein sequence ID" value="TWL42109.1"/>
    <property type="molecule type" value="Genomic_DNA"/>
</dbReference>
<reference evidence="1 3" key="1">
    <citation type="journal article" date="2016" name="Front. Microbiol.">
        <title>High-Level Heat Resistance of Spores of Bacillus amyloliquefaciens and Bacillus licheniformis Results from the Presence of a spoVA Operon in a Tn1546 Transposon.</title>
        <authorList>
            <person name="Berendsen E.M."/>
            <person name="Koning R.A."/>
            <person name="Boekhorst J."/>
            <person name="de Jong A."/>
            <person name="Kuipers O.P."/>
            <person name="Wells-Bennik M.H."/>
        </authorList>
    </citation>
    <scope>NUCLEOTIDE SEQUENCE [LARGE SCALE GENOMIC DNA]</scope>
    <source>
        <strain evidence="1 3">B4121</strain>
    </source>
</reference>
<keyword evidence="4" id="KW-1185">Reference proteome</keyword>
<evidence type="ECO:0000313" key="1">
    <source>
        <dbReference type="EMBL" id="OLF87880.1"/>
    </source>
</evidence>
<protein>
    <submittedName>
        <fullName evidence="1">Uncharacterized protein</fullName>
    </submittedName>
</protein>
<evidence type="ECO:0000313" key="4">
    <source>
        <dbReference type="Proteomes" id="UP000429980"/>
    </source>
</evidence>
<dbReference type="Proteomes" id="UP000185604">
    <property type="component" value="Unassembled WGS sequence"/>
</dbReference>
<accession>A0A7Z0WV46</accession>
<proteinExistence type="predicted"/>
<comment type="caution">
    <text evidence="1">The sequence shown here is derived from an EMBL/GenBank/DDBJ whole genome shotgun (WGS) entry which is preliminary data.</text>
</comment>
<name>A0A7Z0WV46_9BACI</name>
<evidence type="ECO:0000313" key="3">
    <source>
        <dbReference type="Proteomes" id="UP000185604"/>
    </source>
</evidence>
<evidence type="ECO:0000313" key="2">
    <source>
        <dbReference type="EMBL" id="TWL42109.1"/>
    </source>
</evidence>
<dbReference type="AlphaFoldDB" id="A0A7Z0WV46"/>
<organism evidence="1 3">
    <name type="scientific">Bacillus paralicheniformis</name>
    <dbReference type="NCBI Taxonomy" id="1648923"/>
    <lineage>
        <taxon>Bacteria</taxon>
        <taxon>Bacillati</taxon>
        <taxon>Bacillota</taxon>
        <taxon>Bacilli</taxon>
        <taxon>Bacillales</taxon>
        <taxon>Bacillaceae</taxon>
        <taxon>Bacillus</taxon>
    </lineage>
</organism>
<dbReference type="Proteomes" id="UP000429980">
    <property type="component" value="Unassembled WGS sequence"/>
</dbReference>
<gene>
    <name evidence="1" type="ORF">B4121_4332</name>
    <name evidence="2" type="ORF">CHCC15381_4717</name>
</gene>